<evidence type="ECO:0000256" key="8">
    <source>
        <dbReference type="SAM" id="MobiDB-lite"/>
    </source>
</evidence>
<gene>
    <name evidence="9" type="ORF">HPP92_007107</name>
</gene>
<dbReference type="GO" id="GO:0003700">
    <property type="term" value="F:DNA-binding transcription factor activity"/>
    <property type="evidence" value="ECO:0007669"/>
    <property type="project" value="UniProtKB-UniRule"/>
</dbReference>
<dbReference type="Proteomes" id="UP000639772">
    <property type="component" value="Chromosome 3"/>
</dbReference>
<keyword evidence="3 7" id="KW-0805">Transcription regulation</keyword>
<proteinExistence type="inferred from homology"/>
<comment type="similarity">
    <text evidence="2 7">Belongs to the BBR/BPC family.</text>
</comment>
<sequence>MIQEDRSERSGEEKRENRLHQSTEGENGRLKTDHYKSVHCQWTVQHQMKDNHNLKIMALMAERDNAIQERNLALAEKRVACADRDVAIVQRDAAIAERNAAIMERNNALEALEYARTNSMNGNGASGCPTRSTARVAKTFPQLQPQQLLQHPPPQLPDSPENNHAKEMHLTEAYPSSTASHGAIKGLKAKRSRKETQVQAVNSAKKVAKASRKGKRVSGGENLNKLVTVAIPLNEWRGNVVGGEDLNKQFTLTKYEEWKDQDLGLNQVPFDESMMPPPGCSCTGRLQQCYKWGNGGWQSACCTTNMSMYPLPVMPNKRHARVAGRKMSGGAFTKLLSRLAAEGHDLSTPVDLKDHWAKHGTNRYITIR</sequence>
<accession>A0A835RJP6</accession>
<dbReference type="GO" id="GO:0005634">
    <property type="term" value="C:nucleus"/>
    <property type="evidence" value="ECO:0007669"/>
    <property type="project" value="UniProtKB-SubCell"/>
</dbReference>
<dbReference type="SMART" id="SM01226">
    <property type="entry name" value="GAGA_bind"/>
    <property type="match status" value="1"/>
</dbReference>
<dbReference type="PANTHER" id="PTHR31421">
    <property type="entry name" value="PROTEIN BASIC PENTACYSTEINE3"/>
    <property type="match status" value="1"/>
</dbReference>
<keyword evidence="4 7" id="KW-0238">DNA-binding</keyword>
<feature type="region of interest" description="Disordered" evidence="8">
    <location>
        <begin position="1"/>
        <end position="32"/>
    </location>
</feature>
<dbReference type="GO" id="GO:0043565">
    <property type="term" value="F:sequence-specific DNA binding"/>
    <property type="evidence" value="ECO:0007669"/>
    <property type="project" value="TreeGrafter"/>
</dbReference>
<dbReference type="GO" id="GO:0009723">
    <property type="term" value="P:response to ethylene"/>
    <property type="evidence" value="ECO:0007669"/>
    <property type="project" value="TreeGrafter"/>
</dbReference>
<feature type="compositionally biased region" description="Basic residues" evidence="8">
    <location>
        <begin position="206"/>
        <end position="216"/>
    </location>
</feature>
<evidence type="ECO:0000313" key="9">
    <source>
        <dbReference type="EMBL" id="KAG0490244.1"/>
    </source>
</evidence>
<keyword evidence="5 7" id="KW-0804">Transcription</keyword>
<reference evidence="9 10" key="1">
    <citation type="journal article" date="2020" name="Nat. Food">
        <title>A phased Vanilla planifolia genome enables genetic improvement of flavour and production.</title>
        <authorList>
            <person name="Hasing T."/>
            <person name="Tang H."/>
            <person name="Brym M."/>
            <person name="Khazi F."/>
            <person name="Huang T."/>
            <person name="Chambers A.H."/>
        </authorList>
    </citation>
    <scope>NUCLEOTIDE SEQUENCE [LARGE SCALE GENOMIC DNA]</scope>
    <source>
        <tissue evidence="9">Leaf</tissue>
    </source>
</reference>
<feature type="region of interest" description="Disordered" evidence="8">
    <location>
        <begin position="172"/>
        <end position="217"/>
    </location>
</feature>
<dbReference type="OrthoDB" id="1883964at2759"/>
<dbReference type="EMBL" id="JADCNM010000003">
    <property type="protein sequence ID" value="KAG0490244.1"/>
    <property type="molecule type" value="Genomic_DNA"/>
</dbReference>
<evidence type="ECO:0000256" key="5">
    <source>
        <dbReference type="ARBA" id="ARBA00023163"/>
    </source>
</evidence>
<evidence type="ECO:0000256" key="4">
    <source>
        <dbReference type="ARBA" id="ARBA00023125"/>
    </source>
</evidence>
<comment type="caution">
    <text evidence="9">The sequence shown here is derived from an EMBL/GenBank/DDBJ whole genome shotgun (WGS) entry which is preliminary data.</text>
</comment>
<evidence type="ECO:0000256" key="1">
    <source>
        <dbReference type="ARBA" id="ARBA00004123"/>
    </source>
</evidence>
<evidence type="ECO:0000256" key="7">
    <source>
        <dbReference type="RuleBase" id="RU367160"/>
    </source>
</evidence>
<evidence type="ECO:0000256" key="3">
    <source>
        <dbReference type="ARBA" id="ARBA00023015"/>
    </source>
</evidence>
<keyword evidence="6 7" id="KW-0539">Nucleus</keyword>
<evidence type="ECO:0000313" key="10">
    <source>
        <dbReference type="Proteomes" id="UP000639772"/>
    </source>
</evidence>
<organism evidence="9 10">
    <name type="scientific">Vanilla planifolia</name>
    <name type="common">Vanilla</name>
    <dbReference type="NCBI Taxonomy" id="51239"/>
    <lineage>
        <taxon>Eukaryota</taxon>
        <taxon>Viridiplantae</taxon>
        <taxon>Streptophyta</taxon>
        <taxon>Embryophyta</taxon>
        <taxon>Tracheophyta</taxon>
        <taxon>Spermatophyta</taxon>
        <taxon>Magnoliopsida</taxon>
        <taxon>Liliopsida</taxon>
        <taxon>Asparagales</taxon>
        <taxon>Orchidaceae</taxon>
        <taxon>Vanilloideae</taxon>
        <taxon>Vanilleae</taxon>
        <taxon>Vanilla</taxon>
    </lineage>
</organism>
<comment type="function">
    <text evidence="7">Transcriptional regulator that specifically binds to GA-rich elements (GAGA-repeats) present in regulatory sequences of genes involved in developmental processes.</text>
</comment>
<dbReference type="AlphaFoldDB" id="A0A835RJP6"/>
<protein>
    <recommendedName>
        <fullName evidence="7">GAGA-binding transcriptional activator</fullName>
    </recommendedName>
</protein>
<name>A0A835RJP6_VANPL</name>
<comment type="subcellular location">
    <subcellularLocation>
        <location evidence="1 7">Nucleus</location>
    </subcellularLocation>
</comment>
<dbReference type="Pfam" id="PF06217">
    <property type="entry name" value="GAGA_bind"/>
    <property type="match status" value="1"/>
</dbReference>
<dbReference type="PANTHER" id="PTHR31421:SF2">
    <property type="entry name" value="PROTEIN BASIC PENTACYSTEINE6"/>
    <property type="match status" value="1"/>
</dbReference>
<evidence type="ECO:0000256" key="2">
    <source>
        <dbReference type="ARBA" id="ARBA00007911"/>
    </source>
</evidence>
<evidence type="ECO:0000256" key="6">
    <source>
        <dbReference type="ARBA" id="ARBA00023242"/>
    </source>
</evidence>
<dbReference type="InterPro" id="IPR010409">
    <property type="entry name" value="GAGA-bd_tscrpt_act"/>
</dbReference>